<evidence type="ECO:0000313" key="13">
    <source>
        <dbReference type="Proteomes" id="UP000239388"/>
    </source>
</evidence>
<keyword evidence="10" id="KW-0812">Transmembrane</keyword>
<evidence type="ECO:0000256" key="8">
    <source>
        <dbReference type="ARBA" id="ARBA00023012"/>
    </source>
</evidence>
<organism evidence="12 13">
    <name type="scientific">Blastopirellula marina</name>
    <dbReference type="NCBI Taxonomy" id="124"/>
    <lineage>
        <taxon>Bacteria</taxon>
        <taxon>Pseudomonadati</taxon>
        <taxon>Planctomycetota</taxon>
        <taxon>Planctomycetia</taxon>
        <taxon>Pirellulales</taxon>
        <taxon>Pirellulaceae</taxon>
        <taxon>Blastopirellula</taxon>
    </lineage>
</organism>
<dbReference type="Pfam" id="PF07730">
    <property type="entry name" value="HisKA_3"/>
    <property type="match status" value="1"/>
</dbReference>
<evidence type="ECO:0000256" key="5">
    <source>
        <dbReference type="ARBA" id="ARBA00022741"/>
    </source>
</evidence>
<dbReference type="GO" id="GO:0005524">
    <property type="term" value="F:ATP binding"/>
    <property type="evidence" value="ECO:0007669"/>
    <property type="project" value="UniProtKB-KW"/>
</dbReference>
<dbReference type="InterPro" id="IPR050482">
    <property type="entry name" value="Sensor_HK_TwoCompSys"/>
</dbReference>
<keyword evidence="8" id="KW-0902">Two-component regulatory system</keyword>
<keyword evidence="4" id="KW-0808">Transferase</keyword>
<feature type="coiled-coil region" evidence="9">
    <location>
        <begin position="68"/>
        <end position="95"/>
    </location>
</feature>
<dbReference type="GO" id="GO:0046983">
    <property type="term" value="F:protein dimerization activity"/>
    <property type="evidence" value="ECO:0007669"/>
    <property type="project" value="InterPro"/>
</dbReference>
<name>A0A2S8F4R3_9BACT</name>
<dbReference type="Gene3D" id="6.10.250.2870">
    <property type="match status" value="1"/>
</dbReference>
<proteinExistence type="predicted"/>
<sequence>MREIRNCCASLTAIGLLAVVAGLIASLAPLLIPRTILTVILLAAGIALVAVLAISHSRIQRLTDASMATAADAELAKLREDFEALRLEHRELLEDKAYLQFLKANQERERQLLALDLHDLILPNLTSSLFQLEASLDRPHMISECVETSIEMIRTSLQHTRRTMNFLSPCLTQDEGVVAGIQRLTEQFESSIESIVFRHDIEFDRLTPLVECVLVQLVRESLDEIRQCPTSDTVVIDLRQQHELLELTITSSGTQPPPAACDTDREARIREFVDFLAGSLERKISPSSDHVLRIEFPLASAMSREKSRAFG</sequence>
<keyword evidence="7" id="KW-0067">ATP-binding</keyword>
<keyword evidence="10" id="KW-0472">Membrane</keyword>
<dbReference type="EC" id="2.7.13.3" evidence="2"/>
<keyword evidence="9" id="KW-0175">Coiled coil</keyword>
<dbReference type="PANTHER" id="PTHR24421">
    <property type="entry name" value="NITRATE/NITRITE SENSOR PROTEIN NARX-RELATED"/>
    <property type="match status" value="1"/>
</dbReference>
<dbReference type="Proteomes" id="UP000239388">
    <property type="component" value="Unassembled WGS sequence"/>
</dbReference>
<evidence type="ECO:0000256" key="1">
    <source>
        <dbReference type="ARBA" id="ARBA00000085"/>
    </source>
</evidence>
<reference evidence="12 13" key="1">
    <citation type="submission" date="2018-02" db="EMBL/GenBank/DDBJ databases">
        <title>Comparative genomes isolates from brazilian mangrove.</title>
        <authorList>
            <person name="Araujo J.E."/>
            <person name="Taketani R.G."/>
            <person name="Silva M.C.P."/>
            <person name="Loureco M.V."/>
            <person name="Andreote F.D."/>
        </authorList>
    </citation>
    <scope>NUCLEOTIDE SEQUENCE [LARGE SCALE GENOMIC DNA]</scope>
    <source>
        <strain evidence="12 13">NAP PRIS-MGV</strain>
    </source>
</reference>
<evidence type="ECO:0000256" key="6">
    <source>
        <dbReference type="ARBA" id="ARBA00022777"/>
    </source>
</evidence>
<keyword evidence="5" id="KW-0547">Nucleotide-binding</keyword>
<dbReference type="PANTHER" id="PTHR24421:SF10">
    <property type="entry name" value="NITRATE_NITRITE SENSOR PROTEIN NARQ"/>
    <property type="match status" value="1"/>
</dbReference>
<dbReference type="GO" id="GO:0016020">
    <property type="term" value="C:membrane"/>
    <property type="evidence" value="ECO:0007669"/>
    <property type="project" value="InterPro"/>
</dbReference>
<accession>A0A2S8F4R3</accession>
<evidence type="ECO:0000256" key="9">
    <source>
        <dbReference type="SAM" id="Coils"/>
    </source>
</evidence>
<dbReference type="GO" id="GO:0000155">
    <property type="term" value="F:phosphorelay sensor kinase activity"/>
    <property type="evidence" value="ECO:0007669"/>
    <property type="project" value="InterPro"/>
</dbReference>
<evidence type="ECO:0000256" key="7">
    <source>
        <dbReference type="ARBA" id="ARBA00022840"/>
    </source>
</evidence>
<dbReference type="AlphaFoldDB" id="A0A2S8F4R3"/>
<keyword evidence="6" id="KW-0418">Kinase</keyword>
<comment type="catalytic activity">
    <reaction evidence="1">
        <text>ATP + protein L-histidine = ADP + protein N-phospho-L-histidine.</text>
        <dbReference type="EC" id="2.7.13.3"/>
    </reaction>
</comment>
<keyword evidence="3" id="KW-0597">Phosphoprotein</keyword>
<evidence type="ECO:0000259" key="11">
    <source>
        <dbReference type="Pfam" id="PF07730"/>
    </source>
</evidence>
<feature type="domain" description="Signal transduction histidine kinase subgroup 3 dimerisation and phosphoacceptor" evidence="11">
    <location>
        <begin position="109"/>
        <end position="169"/>
    </location>
</feature>
<dbReference type="InterPro" id="IPR011712">
    <property type="entry name" value="Sig_transdc_His_kin_sub3_dim/P"/>
</dbReference>
<protein>
    <recommendedName>
        <fullName evidence="2">histidine kinase</fullName>
        <ecNumber evidence="2">2.7.13.3</ecNumber>
    </recommendedName>
</protein>
<evidence type="ECO:0000256" key="2">
    <source>
        <dbReference type="ARBA" id="ARBA00012438"/>
    </source>
</evidence>
<evidence type="ECO:0000256" key="10">
    <source>
        <dbReference type="SAM" id="Phobius"/>
    </source>
</evidence>
<comment type="caution">
    <text evidence="12">The sequence shown here is derived from an EMBL/GenBank/DDBJ whole genome shotgun (WGS) entry which is preliminary data.</text>
</comment>
<evidence type="ECO:0000256" key="4">
    <source>
        <dbReference type="ARBA" id="ARBA00022679"/>
    </source>
</evidence>
<evidence type="ECO:0000256" key="3">
    <source>
        <dbReference type="ARBA" id="ARBA00022553"/>
    </source>
</evidence>
<feature type="transmembrane region" description="Helical" evidence="10">
    <location>
        <begin position="35"/>
        <end position="54"/>
    </location>
</feature>
<dbReference type="EMBL" id="PUIB01000028">
    <property type="protein sequence ID" value="PQO27120.1"/>
    <property type="molecule type" value="Genomic_DNA"/>
</dbReference>
<gene>
    <name evidence="12" type="ORF">C5Y98_28125</name>
</gene>
<evidence type="ECO:0000313" key="12">
    <source>
        <dbReference type="EMBL" id="PQO27120.1"/>
    </source>
</evidence>
<keyword evidence="10" id="KW-1133">Transmembrane helix</keyword>